<evidence type="ECO:0000256" key="1">
    <source>
        <dbReference type="SAM" id="SignalP"/>
    </source>
</evidence>
<gene>
    <name evidence="2" type="ORF">IV203_033214</name>
</gene>
<evidence type="ECO:0000313" key="3">
    <source>
        <dbReference type="Proteomes" id="UP000693970"/>
    </source>
</evidence>
<name>A0A9K3KL07_9STRA</name>
<dbReference type="Proteomes" id="UP000693970">
    <property type="component" value="Unassembled WGS sequence"/>
</dbReference>
<sequence>MRRCVTVSTLFFVVVVTANGWPIERIVCTSCTPKDRNGAVFLSSSPLFSSSSSTFDPDEYLSQDPYYPPLTDLELDNRKAELLLIARLTHGDKPTIADFKKHWFSERGKDFETLLYHADFGIGKGPDHWEEAQLVFQDLIRQDPTFLEPQARYAKLLCLQGQLEESTRWAQRVLDSKPWHFVTIETMVALCTAKGDTVLSELWKSRRLPNPSKPEARRQWVDRALQDAETILGRMQQQKETK</sequence>
<keyword evidence="1" id="KW-0732">Signal</keyword>
<evidence type="ECO:0008006" key="4">
    <source>
        <dbReference type="Google" id="ProtNLM"/>
    </source>
</evidence>
<feature type="chain" id="PRO_5039945680" description="Tetratricopeptide repeat protein" evidence="1">
    <location>
        <begin position="21"/>
        <end position="242"/>
    </location>
</feature>
<accession>A0A9K3KL07</accession>
<reference evidence="2" key="2">
    <citation type="submission" date="2021-04" db="EMBL/GenBank/DDBJ databases">
        <authorList>
            <person name="Podell S."/>
        </authorList>
    </citation>
    <scope>NUCLEOTIDE SEQUENCE</scope>
    <source>
        <strain evidence="2">Hildebrandi</strain>
    </source>
</reference>
<dbReference type="OrthoDB" id="52403at2759"/>
<feature type="signal peptide" evidence="1">
    <location>
        <begin position="1"/>
        <end position="20"/>
    </location>
</feature>
<reference evidence="2" key="1">
    <citation type="journal article" date="2021" name="Sci. Rep.">
        <title>Diploid genomic architecture of Nitzschia inconspicua, an elite biomass production diatom.</title>
        <authorList>
            <person name="Oliver A."/>
            <person name="Podell S."/>
            <person name="Pinowska A."/>
            <person name="Traller J.C."/>
            <person name="Smith S.R."/>
            <person name="McClure R."/>
            <person name="Beliaev A."/>
            <person name="Bohutskyi P."/>
            <person name="Hill E.A."/>
            <person name="Rabines A."/>
            <person name="Zheng H."/>
            <person name="Allen L.Z."/>
            <person name="Kuo A."/>
            <person name="Grigoriev I.V."/>
            <person name="Allen A.E."/>
            <person name="Hazlebeck D."/>
            <person name="Allen E.E."/>
        </authorList>
    </citation>
    <scope>NUCLEOTIDE SEQUENCE</scope>
    <source>
        <strain evidence="2">Hildebrandi</strain>
    </source>
</reference>
<organism evidence="2 3">
    <name type="scientific">Nitzschia inconspicua</name>
    <dbReference type="NCBI Taxonomy" id="303405"/>
    <lineage>
        <taxon>Eukaryota</taxon>
        <taxon>Sar</taxon>
        <taxon>Stramenopiles</taxon>
        <taxon>Ochrophyta</taxon>
        <taxon>Bacillariophyta</taxon>
        <taxon>Bacillariophyceae</taxon>
        <taxon>Bacillariophycidae</taxon>
        <taxon>Bacillariales</taxon>
        <taxon>Bacillariaceae</taxon>
        <taxon>Nitzschia</taxon>
    </lineage>
</organism>
<evidence type="ECO:0000313" key="2">
    <source>
        <dbReference type="EMBL" id="KAG7345683.1"/>
    </source>
</evidence>
<protein>
    <recommendedName>
        <fullName evidence="4">Tetratricopeptide repeat protein</fullName>
    </recommendedName>
</protein>
<comment type="caution">
    <text evidence="2">The sequence shown here is derived from an EMBL/GenBank/DDBJ whole genome shotgun (WGS) entry which is preliminary data.</text>
</comment>
<keyword evidence="3" id="KW-1185">Reference proteome</keyword>
<dbReference type="EMBL" id="JAGRRH010000022">
    <property type="protein sequence ID" value="KAG7345683.1"/>
    <property type="molecule type" value="Genomic_DNA"/>
</dbReference>
<dbReference type="AlphaFoldDB" id="A0A9K3KL07"/>
<proteinExistence type="predicted"/>